<dbReference type="Gene3D" id="1.10.150.240">
    <property type="entry name" value="Putative phosphatase, domain 2"/>
    <property type="match status" value="1"/>
</dbReference>
<dbReference type="OrthoDB" id="9793014at2"/>
<evidence type="ECO:0000313" key="1">
    <source>
        <dbReference type="EMBL" id="PTL59984.1"/>
    </source>
</evidence>
<dbReference type="EMBL" id="PYYB01000001">
    <property type="protein sequence ID" value="PTL59984.1"/>
    <property type="molecule type" value="Genomic_DNA"/>
</dbReference>
<dbReference type="InterPro" id="IPR023198">
    <property type="entry name" value="PGP-like_dom2"/>
</dbReference>
<proteinExistence type="predicted"/>
<sequence>MGRRAGVALDVDGTLVDSVHHHAVCWQRALAQLGHDVSAARAHRHVGMGGDQLVEALIGAEGEARDGDALRASHDALFAIDLPTVRPLPGARDLLVALAREGAPVVLASSASEDEVRHYLDLLDADDLVAGWTTADDVDATKPDGALLQVAWRTLGTEAAVMIGDSPWDVLAAQDAGMPAIGVDAAGFGCASLREAGAALVVDGLPDLLDRVHDEPFVQWRDGARSAV</sequence>
<dbReference type="Pfam" id="PF00702">
    <property type="entry name" value="Hydrolase"/>
    <property type="match status" value="1"/>
</dbReference>
<gene>
    <name evidence="1" type="ORF">C7Y72_10165</name>
</gene>
<dbReference type="PANTHER" id="PTHR43434">
    <property type="entry name" value="PHOSPHOGLYCOLATE PHOSPHATASE"/>
    <property type="match status" value="1"/>
</dbReference>
<organism evidence="1 2">
    <name type="scientific">Paraconexibacter algicola</name>
    <dbReference type="NCBI Taxonomy" id="2133960"/>
    <lineage>
        <taxon>Bacteria</taxon>
        <taxon>Bacillati</taxon>
        <taxon>Actinomycetota</taxon>
        <taxon>Thermoleophilia</taxon>
        <taxon>Solirubrobacterales</taxon>
        <taxon>Paraconexibacteraceae</taxon>
        <taxon>Paraconexibacter</taxon>
    </lineage>
</organism>
<reference evidence="1 2" key="1">
    <citation type="submission" date="2018-03" db="EMBL/GenBank/DDBJ databases">
        <title>Aquarubrobacter algicola gen. nov., sp. nov., a novel actinobacterium isolated from shallow eutrophic lake during the end of cyanobacterial harmful algal blooms.</title>
        <authorList>
            <person name="Chun S.J."/>
        </authorList>
    </citation>
    <scope>NUCLEOTIDE SEQUENCE [LARGE SCALE GENOMIC DNA]</scope>
    <source>
        <strain evidence="1 2">Seoho-28</strain>
    </source>
</reference>
<protein>
    <submittedName>
        <fullName evidence="1">HAD family hydrolase</fullName>
    </submittedName>
</protein>
<dbReference type="InterPro" id="IPR036412">
    <property type="entry name" value="HAD-like_sf"/>
</dbReference>
<dbReference type="InterPro" id="IPR023214">
    <property type="entry name" value="HAD_sf"/>
</dbReference>
<evidence type="ECO:0000313" key="2">
    <source>
        <dbReference type="Proteomes" id="UP000240739"/>
    </source>
</evidence>
<dbReference type="Proteomes" id="UP000240739">
    <property type="component" value="Unassembled WGS sequence"/>
</dbReference>
<keyword evidence="2" id="KW-1185">Reference proteome</keyword>
<dbReference type="InterPro" id="IPR050155">
    <property type="entry name" value="HAD-like_hydrolase_sf"/>
</dbReference>
<keyword evidence="1" id="KW-0378">Hydrolase</keyword>
<dbReference type="AlphaFoldDB" id="A0A2T4UL59"/>
<dbReference type="Gene3D" id="3.40.50.1000">
    <property type="entry name" value="HAD superfamily/HAD-like"/>
    <property type="match status" value="1"/>
</dbReference>
<accession>A0A2T4UL59</accession>
<dbReference type="GO" id="GO:0005829">
    <property type="term" value="C:cytosol"/>
    <property type="evidence" value="ECO:0007669"/>
    <property type="project" value="TreeGrafter"/>
</dbReference>
<dbReference type="SFLD" id="SFLDS00003">
    <property type="entry name" value="Haloacid_Dehalogenase"/>
    <property type="match status" value="1"/>
</dbReference>
<dbReference type="RefSeq" id="WP_107568628.1">
    <property type="nucleotide sequence ID" value="NZ_PYYB01000001.1"/>
</dbReference>
<dbReference type="GO" id="GO:0006281">
    <property type="term" value="P:DNA repair"/>
    <property type="evidence" value="ECO:0007669"/>
    <property type="project" value="TreeGrafter"/>
</dbReference>
<comment type="caution">
    <text evidence="1">The sequence shown here is derived from an EMBL/GenBank/DDBJ whole genome shotgun (WGS) entry which is preliminary data.</text>
</comment>
<dbReference type="GO" id="GO:0008967">
    <property type="term" value="F:phosphoglycolate phosphatase activity"/>
    <property type="evidence" value="ECO:0007669"/>
    <property type="project" value="TreeGrafter"/>
</dbReference>
<name>A0A2T4UL59_9ACTN</name>
<dbReference type="PANTHER" id="PTHR43434:SF16">
    <property type="entry name" value="BLL8046 PROTEIN"/>
    <property type="match status" value="1"/>
</dbReference>
<dbReference type="SFLD" id="SFLDG01129">
    <property type="entry name" value="C1.5:_HAD__Beta-PGM__Phosphata"/>
    <property type="match status" value="1"/>
</dbReference>
<dbReference type="InterPro" id="IPR006439">
    <property type="entry name" value="HAD-SF_hydro_IA"/>
</dbReference>
<dbReference type="NCBIfam" id="TIGR01549">
    <property type="entry name" value="HAD-SF-IA-v1"/>
    <property type="match status" value="1"/>
</dbReference>
<dbReference type="SUPFAM" id="SSF56784">
    <property type="entry name" value="HAD-like"/>
    <property type="match status" value="1"/>
</dbReference>